<dbReference type="Proteomes" id="UP000006729">
    <property type="component" value="Chromosome 6"/>
</dbReference>
<accession>A0A2K2A3N6</accession>
<evidence type="ECO:0000313" key="1">
    <source>
        <dbReference type="EMBL" id="PNT32128.1"/>
    </source>
</evidence>
<name>A0A2K2A3N6_POPTR</name>
<dbReference type="EMBL" id="CM009295">
    <property type="protein sequence ID" value="PNT32129.1"/>
    <property type="molecule type" value="Genomic_DNA"/>
</dbReference>
<dbReference type="InParanoid" id="A0A2K2A3N6"/>
<dbReference type="EMBL" id="CM009295">
    <property type="protein sequence ID" value="PNT32128.1"/>
    <property type="molecule type" value="Genomic_DNA"/>
</dbReference>
<gene>
    <name evidence="1" type="ORF">POPTR_006G169100</name>
</gene>
<reference evidence="1 2" key="1">
    <citation type="journal article" date="2006" name="Science">
        <title>The genome of black cottonwood, Populus trichocarpa (Torr. &amp; Gray).</title>
        <authorList>
            <person name="Tuskan G.A."/>
            <person name="Difazio S."/>
            <person name="Jansson S."/>
            <person name="Bohlmann J."/>
            <person name="Grigoriev I."/>
            <person name="Hellsten U."/>
            <person name="Putnam N."/>
            <person name="Ralph S."/>
            <person name="Rombauts S."/>
            <person name="Salamov A."/>
            <person name="Schein J."/>
            <person name="Sterck L."/>
            <person name="Aerts A."/>
            <person name="Bhalerao R.R."/>
            <person name="Bhalerao R.P."/>
            <person name="Blaudez D."/>
            <person name="Boerjan W."/>
            <person name="Brun A."/>
            <person name="Brunner A."/>
            <person name="Busov V."/>
            <person name="Campbell M."/>
            <person name="Carlson J."/>
            <person name="Chalot M."/>
            <person name="Chapman J."/>
            <person name="Chen G.L."/>
            <person name="Cooper D."/>
            <person name="Coutinho P.M."/>
            <person name="Couturier J."/>
            <person name="Covert S."/>
            <person name="Cronk Q."/>
            <person name="Cunningham R."/>
            <person name="Davis J."/>
            <person name="Degroeve S."/>
            <person name="Dejardin A."/>
            <person name="Depamphilis C."/>
            <person name="Detter J."/>
            <person name="Dirks B."/>
            <person name="Dubchak I."/>
            <person name="Duplessis S."/>
            <person name="Ehlting J."/>
            <person name="Ellis B."/>
            <person name="Gendler K."/>
            <person name="Goodstein D."/>
            <person name="Gribskov M."/>
            <person name="Grimwood J."/>
            <person name="Groover A."/>
            <person name="Gunter L."/>
            <person name="Hamberger B."/>
            <person name="Heinze B."/>
            <person name="Helariutta Y."/>
            <person name="Henrissat B."/>
            <person name="Holligan D."/>
            <person name="Holt R."/>
            <person name="Huang W."/>
            <person name="Islam-Faridi N."/>
            <person name="Jones S."/>
            <person name="Jones-Rhoades M."/>
            <person name="Jorgensen R."/>
            <person name="Joshi C."/>
            <person name="Kangasjarvi J."/>
            <person name="Karlsson J."/>
            <person name="Kelleher C."/>
            <person name="Kirkpatrick R."/>
            <person name="Kirst M."/>
            <person name="Kohler A."/>
            <person name="Kalluri U."/>
            <person name="Larimer F."/>
            <person name="Leebens-Mack J."/>
            <person name="Leple J.C."/>
            <person name="Locascio P."/>
            <person name="Lou Y."/>
            <person name="Lucas S."/>
            <person name="Martin F."/>
            <person name="Montanini B."/>
            <person name="Napoli C."/>
            <person name="Nelson D.R."/>
            <person name="Nelson C."/>
            <person name="Nieminen K."/>
            <person name="Nilsson O."/>
            <person name="Pereda V."/>
            <person name="Peter G."/>
            <person name="Philippe R."/>
            <person name="Pilate G."/>
            <person name="Poliakov A."/>
            <person name="Razumovskaya J."/>
            <person name="Richardson P."/>
            <person name="Rinaldi C."/>
            <person name="Ritland K."/>
            <person name="Rouze P."/>
            <person name="Ryaboy D."/>
            <person name="Schmutz J."/>
            <person name="Schrader J."/>
            <person name="Segerman B."/>
            <person name="Shin H."/>
            <person name="Siddiqui A."/>
            <person name="Sterky F."/>
            <person name="Terry A."/>
            <person name="Tsai C.J."/>
            <person name="Uberbacher E."/>
            <person name="Unneberg P."/>
            <person name="Vahala J."/>
            <person name="Wall K."/>
            <person name="Wessler S."/>
            <person name="Yang G."/>
            <person name="Yin T."/>
            <person name="Douglas C."/>
            <person name="Marra M."/>
            <person name="Sandberg G."/>
            <person name="Van de Peer Y."/>
            <person name="Rokhsar D."/>
        </authorList>
    </citation>
    <scope>NUCLEOTIDE SEQUENCE [LARGE SCALE GENOMIC DNA]</scope>
    <source>
        <strain evidence="2">cv. Nisqually</strain>
        <strain evidence="1">Nisqually-1</strain>
    </source>
</reference>
<dbReference type="AlphaFoldDB" id="A0A2K2A3N6"/>
<evidence type="ECO:0000313" key="2">
    <source>
        <dbReference type="Proteomes" id="UP000006729"/>
    </source>
</evidence>
<sequence length="72" mass="8123">MYMNNLCIFPTIHSNIDFASSVAGCACIFVFSRQSRTCSRLLNNLRIILSPFNSEILLKKLNLSSKSNDYST</sequence>
<keyword evidence="2" id="KW-1185">Reference proteome</keyword>
<reference evidence="1" key="2">
    <citation type="submission" date="2017-07" db="EMBL/GenBank/DDBJ databases">
        <title>WGS assembly of Populus trichocarpa.</title>
        <authorList>
            <person name="Tuskan G."/>
            <person name="Difazio S."/>
            <person name="Jansson S."/>
            <person name="Bohlmann J."/>
            <person name="Grigoriev I."/>
            <person name="Hellsten U."/>
            <person name="Putnam N."/>
            <person name="Ralph S."/>
            <person name="Rombauts S."/>
            <person name="Salamov A."/>
            <person name="Schein J."/>
            <person name="Sterck L."/>
            <person name="Aerts A."/>
            <person name="Bhalerao R."/>
            <person name="Bhalerao R."/>
            <person name="Blaudez D."/>
            <person name="Boerjan W."/>
            <person name="Brun A."/>
            <person name="Brunner A."/>
            <person name="Busov V."/>
            <person name="Campbell M."/>
            <person name="Carlson J."/>
            <person name="Chalot M."/>
            <person name="Chapman J."/>
            <person name="Chen G."/>
            <person name="Cooper D."/>
            <person name="Coutinho P."/>
            <person name="Couturier J."/>
            <person name="Covert S."/>
            <person name="Cronk Q."/>
            <person name="Cunningham R."/>
            <person name="Davis J."/>
            <person name="Degroeve S."/>
            <person name="Dejardin A."/>
            <person name="Depamphilis C."/>
            <person name="Detter J."/>
            <person name="Dirks B."/>
            <person name="Dubchak I."/>
            <person name="Duplessis S."/>
            <person name="Ehlting J."/>
            <person name="Ellis B."/>
            <person name="Gendler K."/>
            <person name="Goodstein D."/>
            <person name="Gribskov M."/>
            <person name="Grimwood J."/>
            <person name="Groover A."/>
            <person name="Gunter L."/>
            <person name="Hamberger B."/>
            <person name="Heinze B."/>
            <person name="Helariutta Y."/>
            <person name="Henrissat B."/>
            <person name="Holligan D."/>
            <person name="Holt R."/>
            <person name="Huang W."/>
            <person name="Islam-Faridi N."/>
            <person name="Jones S."/>
            <person name="Jones-Rhoades M."/>
            <person name="Jorgensen R."/>
            <person name="Joshi C."/>
            <person name="Kangasjarvi J."/>
            <person name="Karlsson J."/>
            <person name="Kelleher C."/>
            <person name="Kirkpatrick R."/>
            <person name="Kirst M."/>
            <person name="Kohler A."/>
            <person name="Kalluri U."/>
            <person name="Larimer F."/>
            <person name="Leebens-Mack J."/>
            <person name="Leple J."/>
            <person name="Locascio P."/>
            <person name="Lou Y."/>
            <person name="Lucas S."/>
            <person name="Martin F."/>
            <person name="Montanini B."/>
            <person name="Napoli C."/>
            <person name="Nelson D."/>
            <person name="Nelson C."/>
            <person name="Nieminen K."/>
            <person name="Nilsson O."/>
            <person name="Pereda V."/>
            <person name="Peter G."/>
            <person name="Philippe R."/>
            <person name="Pilate G."/>
            <person name="Poliakov A."/>
            <person name="Razumovskaya J."/>
            <person name="Richardson P."/>
            <person name="Rinaldi C."/>
            <person name="Ritland K."/>
            <person name="Rouze P."/>
            <person name="Ryaboy D."/>
            <person name="Schmutz J."/>
            <person name="Schrader J."/>
            <person name="Segerman B."/>
            <person name="Shin H."/>
            <person name="Siddiqui A."/>
            <person name="Sterky F."/>
            <person name="Terry A."/>
            <person name="Tsai C."/>
            <person name="Uberbacher E."/>
            <person name="Unneberg P."/>
            <person name="Vahala J."/>
            <person name="Wall K."/>
            <person name="Wessler S."/>
            <person name="Yang G."/>
            <person name="Yin T."/>
            <person name="Douglas C."/>
            <person name="Marra M."/>
            <person name="Sandberg G."/>
            <person name="Van De Peer Y."/>
            <person name="Rokhsar D."/>
        </authorList>
    </citation>
    <scope>NUCLEOTIDE SEQUENCE</scope>
    <source>
        <strain evidence="1">Nisqually-1</strain>
    </source>
</reference>
<organism evidence="1 2">
    <name type="scientific">Populus trichocarpa</name>
    <name type="common">Western balsam poplar</name>
    <name type="synonym">Populus balsamifera subsp. trichocarpa</name>
    <dbReference type="NCBI Taxonomy" id="3694"/>
    <lineage>
        <taxon>Eukaryota</taxon>
        <taxon>Viridiplantae</taxon>
        <taxon>Streptophyta</taxon>
        <taxon>Embryophyta</taxon>
        <taxon>Tracheophyta</taxon>
        <taxon>Spermatophyta</taxon>
        <taxon>Magnoliopsida</taxon>
        <taxon>eudicotyledons</taxon>
        <taxon>Gunneridae</taxon>
        <taxon>Pentapetalae</taxon>
        <taxon>rosids</taxon>
        <taxon>fabids</taxon>
        <taxon>Malpighiales</taxon>
        <taxon>Salicaceae</taxon>
        <taxon>Saliceae</taxon>
        <taxon>Populus</taxon>
    </lineage>
</organism>
<protein>
    <submittedName>
        <fullName evidence="1">Uncharacterized protein</fullName>
    </submittedName>
</protein>
<proteinExistence type="predicted"/>